<dbReference type="Pfam" id="PF00583">
    <property type="entry name" value="Acetyltransf_1"/>
    <property type="match status" value="1"/>
</dbReference>
<dbReference type="Gene3D" id="3.40.630.30">
    <property type="match status" value="1"/>
</dbReference>
<organism evidence="2 3">
    <name type="scientific">Planococcus halocryophilus</name>
    <dbReference type="NCBI Taxonomy" id="1215089"/>
    <lineage>
        <taxon>Bacteria</taxon>
        <taxon>Bacillati</taxon>
        <taxon>Bacillota</taxon>
        <taxon>Bacilli</taxon>
        <taxon>Bacillales</taxon>
        <taxon>Caryophanaceae</taxon>
        <taxon>Planococcus</taxon>
    </lineage>
</organism>
<reference evidence="3" key="1">
    <citation type="submission" date="2016-07" db="EMBL/GenBank/DDBJ databases">
        <authorList>
            <person name="See-Too W.S."/>
        </authorList>
    </citation>
    <scope>NUCLEOTIDE SEQUENCE [LARGE SCALE GENOMIC DNA]</scope>
    <source>
        <strain evidence="3">DSM 24743</strain>
    </source>
</reference>
<dbReference type="InterPro" id="IPR050276">
    <property type="entry name" value="MshD_Acetyltransferase"/>
</dbReference>
<evidence type="ECO:0000313" key="3">
    <source>
        <dbReference type="Proteomes" id="UP000092687"/>
    </source>
</evidence>
<dbReference type="GO" id="GO:0016747">
    <property type="term" value="F:acyltransferase activity, transferring groups other than amino-acyl groups"/>
    <property type="evidence" value="ECO:0007669"/>
    <property type="project" value="InterPro"/>
</dbReference>
<dbReference type="InterPro" id="IPR000182">
    <property type="entry name" value="GNAT_dom"/>
</dbReference>
<dbReference type="EMBL" id="CP016537">
    <property type="protein sequence ID" value="ANU13241.1"/>
    <property type="molecule type" value="Genomic_DNA"/>
</dbReference>
<keyword evidence="2" id="KW-0808">Transferase</keyword>
<dbReference type="PROSITE" id="PS51186">
    <property type="entry name" value="GNAT"/>
    <property type="match status" value="1"/>
</dbReference>
<dbReference type="PANTHER" id="PTHR43617:SF33">
    <property type="entry name" value="SPORE COAT POLYSACCHARIDE BIOSYNTHESIS PROTEIN SPSD"/>
    <property type="match status" value="1"/>
</dbReference>
<dbReference type="CDD" id="cd04301">
    <property type="entry name" value="NAT_SF"/>
    <property type="match status" value="1"/>
</dbReference>
<dbReference type="AlphaFoldDB" id="A0A1C7DPN1"/>
<dbReference type="RefSeq" id="WP_008499155.1">
    <property type="nucleotide sequence ID" value="NZ_CP016537.2"/>
</dbReference>
<dbReference type="SUPFAM" id="SSF55729">
    <property type="entry name" value="Acyl-CoA N-acyltransferases (Nat)"/>
    <property type="match status" value="1"/>
</dbReference>
<keyword evidence="3" id="KW-1185">Reference proteome</keyword>
<reference evidence="3" key="2">
    <citation type="submission" date="2016-10" db="EMBL/GenBank/DDBJ databases">
        <authorList>
            <person name="See-Too W.S."/>
        </authorList>
    </citation>
    <scope>NUCLEOTIDE SEQUENCE [LARGE SCALE GENOMIC DNA]</scope>
    <source>
        <strain evidence="3">DSM 24743</strain>
    </source>
</reference>
<evidence type="ECO:0000259" key="1">
    <source>
        <dbReference type="PROSITE" id="PS51186"/>
    </source>
</evidence>
<dbReference type="STRING" id="1215089.BBI08_05025"/>
<evidence type="ECO:0000313" key="2">
    <source>
        <dbReference type="EMBL" id="ANU13241.1"/>
    </source>
</evidence>
<protein>
    <submittedName>
        <fullName evidence="2">GNAT family N-acetyltransferase</fullName>
    </submittedName>
</protein>
<dbReference type="OrthoDB" id="9799092at2"/>
<dbReference type="Proteomes" id="UP000092687">
    <property type="component" value="Chromosome"/>
</dbReference>
<dbReference type="InterPro" id="IPR016181">
    <property type="entry name" value="Acyl_CoA_acyltransferase"/>
</dbReference>
<dbReference type="PANTHER" id="PTHR43617">
    <property type="entry name" value="L-AMINO ACID N-ACETYLTRANSFERASE"/>
    <property type="match status" value="1"/>
</dbReference>
<sequence>MEFRQLTIKDTQAYYDLRIEALKNNPDAFATRLEDALKNPIEKTAQNLAMKNAYTFGAFSEGRLLGNVTLVRNLAPKLHHRGSVYAVYVTPSERGKRLASRLMHQLFEFAKKMHGLERLDLAVASENKAAIALYEQLGFEKYGTDPQAMKTPEKYIDENLMVKFL</sequence>
<gene>
    <name evidence="2" type="ORF">BBI08_05025</name>
</gene>
<name>A0A1C7DPN1_9BACL</name>
<feature type="domain" description="N-acetyltransferase" evidence="1">
    <location>
        <begin position="1"/>
        <end position="165"/>
    </location>
</feature>
<dbReference type="KEGG" id="phc:BBI08_05025"/>
<accession>A0A1C7DPN1</accession>
<proteinExistence type="predicted"/>